<dbReference type="EMBL" id="MU853557">
    <property type="protein sequence ID" value="KAK4147165.1"/>
    <property type="molecule type" value="Genomic_DNA"/>
</dbReference>
<proteinExistence type="inferred from homology"/>
<evidence type="ECO:0000256" key="2">
    <source>
        <dbReference type="ARBA" id="ARBA00022845"/>
    </source>
</evidence>
<dbReference type="Proteomes" id="UP001302676">
    <property type="component" value="Unassembled WGS sequence"/>
</dbReference>
<keyword evidence="8" id="KW-1185">Reference proteome</keyword>
<dbReference type="RefSeq" id="XP_062640536.1">
    <property type="nucleotide sequence ID" value="XM_062782807.1"/>
</dbReference>
<accession>A0AAN6VAV4</accession>
<feature type="region of interest" description="Disordered" evidence="6">
    <location>
        <begin position="65"/>
        <end position="91"/>
    </location>
</feature>
<evidence type="ECO:0000256" key="4">
    <source>
        <dbReference type="ARBA" id="ARBA00022917"/>
    </source>
</evidence>
<comment type="similarity">
    <text evidence="5">Belongs to the eukaryotic initiation factor 4E family.</text>
</comment>
<evidence type="ECO:0000256" key="3">
    <source>
        <dbReference type="ARBA" id="ARBA00022884"/>
    </source>
</evidence>
<dbReference type="Gene3D" id="3.30.760.10">
    <property type="entry name" value="RNA Cap, Translation Initiation Factor Eif4e"/>
    <property type="match status" value="1"/>
</dbReference>
<evidence type="ECO:0000313" key="7">
    <source>
        <dbReference type="EMBL" id="KAK4147165.1"/>
    </source>
</evidence>
<name>A0AAN6VAV4_9PEZI</name>
<feature type="compositionally biased region" description="Low complexity" evidence="6">
    <location>
        <begin position="18"/>
        <end position="33"/>
    </location>
</feature>
<comment type="caution">
    <text evidence="7">The sequence shown here is derived from an EMBL/GenBank/DDBJ whole genome shotgun (WGS) entry which is preliminary data.</text>
</comment>
<evidence type="ECO:0000256" key="5">
    <source>
        <dbReference type="RuleBase" id="RU004374"/>
    </source>
</evidence>
<dbReference type="InterPro" id="IPR001040">
    <property type="entry name" value="TIF_eIF_4E"/>
</dbReference>
<dbReference type="PANTHER" id="PTHR11960:SF66">
    <property type="entry name" value="EUKARYOTIC TRANSLATION INITIATION FACTOR 4E TYPE 3"/>
    <property type="match status" value="1"/>
</dbReference>
<protein>
    <submittedName>
        <fullName evidence="7">Translation initiation factor eIF 4e-like domain-containing protein</fullName>
    </submittedName>
</protein>
<dbReference type="PANTHER" id="PTHR11960">
    <property type="entry name" value="EUKARYOTIC TRANSLATION INITIATION FACTOR 4E RELATED"/>
    <property type="match status" value="1"/>
</dbReference>
<dbReference type="Pfam" id="PF01652">
    <property type="entry name" value="IF4E"/>
    <property type="match status" value="1"/>
</dbReference>
<dbReference type="SUPFAM" id="SSF55418">
    <property type="entry name" value="eIF4e-like"/>
    <property type="match status" value="1"/>
</dbReference>
<dbReference type="GO" id="GO:0000340">
    <property type="term" value="F:RNA 7-methylguanosine cap binding"/>
    <property type="evidence" value="ECO:0007669"/>
    <property type="project" value="TreeGrafter"/>
</dbReference>
<keyword evidence="4 5" id="KW-0648">Protein biosynthesis</keyword>
<evidence type="ECO:0000313" key="8">
    <source>
        <dbReference type="Proteomes" id="UP001302676"/>
    </source>
</evidence>
<dbReference type="AlphaFoldDB" id="A0AAN6VAV4"/>
<reference evidence="7" key="1">
    <citation type="journal article" date="2023" name="Mol. Phylogenet. Evol.">
        <title>Genome-scale phylogeny and comparative genomics of the fungal order Sordariales.</title>
        <authorList>
            <person name="Hensen N."/>
            <person name="Bonometti L."/>
            <person name="Westerberg I."/>
            <person name="Brannstrom I.O."/>
            <person name="Guillou S."/>
            <person name="Cros-Aarteil S."/>
            <person name="Calhoun S."/>
            <person name="Haridas S."/>
            <person name="Kuo A."/>
            <person name="Mondo S."/>
            <person name="Pangilinan J."/>
            <person name="Riley R."/>
            <person name="LaButti K."/>
            <person name="Andreopoulos B."/>
            <person name="Lipzen A."/>
            <person name="Chen C."/>
            <person name="Yan M."/>
            <person name="Daum C."/>
            <person name="Ng V."/>
            <person name="Clum A."/>
            <person name="Steindorff A."/>
            <person name="Ohm R.A."/>
            <person name="Martin F."/>
            <person name="Silar P."/>
            <person name="Natvig D.O."/>
            <person name="Lalanne C."/>
            <person name="Gautier V."/>
            <person name="Ament-Velasquez S.L."/>
            <person name="Kruys A."/>
            <person name="Hutchinson M.I."/>
            <person name="Powell A.J."/>
            <person name="Barry K."/>
            <person name="Miller A.N."/>
            <person name="Grigoriev I.V."/>
            <person name="Debuchy R."/>
            <person name="Gladieux P."/>
            <person name="Hiltunen Thoren M."/>
            <person name="Johannesson H."/>
        </authorList>
    </citation>
    <scope>NUCLEOTIDE SEQUENCE</scope>
    <source>
        <strain evidence="7">CBS 141.50</strain>
    </source>
</reference>
<evidence type="ECO:0000256" key="6">
    <source>
        <dbReference type="SAM" id="MobiDB-lite"/>
    </source>
</evidence>
<dbReference type="InterPro" id="IPR023398">
    <property type="entry name" value="TIF_eIF4e-like"/>
</dbReference>
<dbReference type="GO" id="GO:0016281">
    <property type="term" value="C:eukaryotic translation initiation factor 4F complex"/>
    <property type="evidence" value="ECO:0007669"/>
    <property type="project" value="TreeGrafter"/>
</dbReference>
<keyword evidence="1 5" id="KW-0396">Initiation factor</keyword>
<feature type="region of interest" description="Disordered" evidence="6">
    <location>
        <begin position="257"/>
        <end position="293"/>
    </location>
</feature>
<keyword evidence="3 5" id="KW-0694">RNA-binding</keyword>
<evidence type="ECO:0000256" key="1">
    <source>
        <dbReference type="ARBA" id="ARBA00022540"/>
    </source>
</evidence>
<dbReference type="GO" id="GO:0003743">
    <property type="term" value="F:translation initiation factor activity"/>
    <property type="evidence" value="ECO:0007669"/>
    <property type="project" value="UniProtKB-KW"/>
</dbReference>
<dbReference type="GeneID" id="87819420"/>
<keyword evidence="2" id="KW-0810">Translation regulation</keyword>
<reference evidence="7" key="2">
    <citation type="submission" date="2023-05" db="EMBL/GenBank/DDBJ databases">
        <authorList>
            <consortium name="Lawrence Berkeley National Laboratory"/>
            <person name="Steindorff A."/>
            <person name="Hensen N."/>
            <person name="Bonometti L."/>
            <person name="Westerberg I."/>
            <person name="Brannstrom I.O."/>
            <person name="Guillou S."/>
            <person name="Cros-Aarteil S."/>
            <person name="Calhoun S."/>
            <person name="Haridas S."/>
            <person name="Kuo A."/>
            <person name="Mondo S."/>
            <person name="Pangilinan J."/>
            <person name="Riley R."/>
            <person name="Labutti K."/>
            <person name="Andreopoulos B."/>
            <person name="Lipzen A."/>
            <person name="Chen C."/>
            <person name="Yanf M."/>
            <person name="Daum C."/>
            <person name="Ng V."/>
            <person name="Clum A."/>
            <person name="Ohm R."/>
            <person name="Martin F."/>
            <person name="Silar P."/>
            <person name="Natvig D."/>
            <person name="Lalanne C."/>
            <person name="Gautier V."/>
            <person name="Ament-Velasquez S.L."/>
            <person name="Kruys A."/>
            <person name="Hutchinson M.I."/>
            <person name="Powell A.J."/>
            <person name="Barry K."/>
            <person name="Miller A.N."/>
            <person name="Grigoriev I.V."/>
            <person name="Debuchy R."/>
            <person name="Gladieux P."/>
            <person name="Thoren M.H."/>
            <person name="Johannesson H."/>
        </authorList>
    </citation>
    <scope>NUCLEOTIDE SEQUENCE</scope>
    <source>
        <strain evidence="7">CBS 141.50</strain>
    </source>
</reference>
<gene>
    <name evidence="7" type="ORF">C8A04DRAFT_34371</name>
</gene>
<organism evidence="7 8">
    <name type="scientific">Dichotomopilus funicola</name>
    <dbReference type="NCBI Taxonomy" id="1934379"/>
    <lineage>
        <taxon>Eukaryota</taxon>
        <taxon>Fungi</taxon>
        <taxon>Dikarya</taxon>
        <taxon>Ascomycota</taxon>
        <taxon>Pezizomycotina</taxon>
        <taxon>Sordariomycetes</taxon>
        <taxon>Sordariomycetidae</taxon>
        <taxon>Sordariales</taxon>
        <taxon>Chaetomiaceae</taxon>
        <taxon>Dichotomopilus</taxon>
    </lineage>
</organism>
<feature type="compositionally biased region" description="Low complexity" evidence="6">
    <location>
        <begin position="65"/>
        <end position="83"/>
    </location>
</feature>
<feature type="region of interest" description="Disordered" evidence="6">
    <location>
        <begin position="1"/>
        <end position="44"/>
    </location>
</feature>
<dbReference type="GO" id="GO:0006417">
    <property type="term" value="P:regulation of translation"/>
    <property type="evidence" value="ECO:0007669"/>
    <property type="project" value="UniProtKB-KW"/>
</dbReference>
<sequence>MERPTAPPLATRGLSGLSQSSDPNSPLSSISSPAEQRSDAKQNLFRSMRALPTQHVWAVWFDRQPAQGQPQQQQQQQQQQQGGAAAGGGGEYQAQLEQLGEEIESVQDFWRYQNNTPVDRIKMRESIYLFKRGFRPIWEDRRNVLGGSWTFRVPKSSGPEVWKHVQLMAIGEQLQGAIVGKEDTLCGVGLSVRFNAHLISIWHRDASSKASVDNLLQCVLDTLPPNLRPKSDNYFYKRHAEHAGFNPPPELQAVINSQRAREAAAAAKAEAEGKAQQEAAASAEEGSEATEGQ</sequence>